<dbReference type="RefSeq" id="WP_413277490.1">
    <property type="nucleotide sequence ID" value="NZ_JBHFNT010000088.1"/>
</dbReference>
<dbReference type="Pfam" id="PF14104">
    <property type="entry name" value="DUF4277"/>
    <property type="match status" value="1"/>
</dbReference>
<evidence type="ECO:0000259" key="3">
    <source>
        <dbReference type="Pfam" id="PF14104"/>
    </source>
</evidence>
<keyword evidence="1" id="KW-0472">Membrane</keyword>
<dbReference type="InterPro" id="IPR047654">
    <property type="entry name" value="IS1634_transpos"/>
</dbReference>
<dbReference type="Proteomes" id="UP001576780">
    <property type="component" value="Unassembled WGS sequence"/>
</dbReference>
<sequence length="560" mass="62913">MNNPLEIETTIEDLDHLGLVAGLIDEIGIVEKINEIVGEQPGEIVSPGQVVKAMLLNGLGLVSAPLYLFSKFFSGKATEHLIGEGVRPEHLNDYRLGRVLDKLYVAGTSLIFAIIALAAAKKFQVNLETGHLDSSSFHLHGEYKLLSPVCHVSSAEIDPDNSDKSNTNQETTPVPIKITYGYSRDHRPDLKQFMVDLICSGDGDVPLFFRVGDGNESDSAVFAQIMQEFKQQFNLDTLMVADSALYTAPNLEMLTNIKWLSRVPKSLKQAQQLVSQLKLTDFTPSCLVGYTWSEHHSNYGGVAQRWLVVESDSRRESDQRKLTKNIVKNKQESERKLRDLSTILFACEADAISAAKRLDKQLKYYSLTVIKVVPFTTKVRTNSSDDTNSLTPKFKVTAQLELNSSVVHQETLACGRFILATNVMDVSQLSPDEMIIKYKEQQSAERGFGFLKDPLFFTDSVFLKSPERIEALALVMGLCLLVYTLGQRLLRQSLKQTNSTVNNQLGKPTNRPTLRWIFQCFQSIHCCSQRGLKYISNLTDERLHILSFFPQPCRSYYLLI</sequence>
<dbReference type="InterPro" id="IPR025457">
    <property type="entry name" value="DUF4277"/>
</dbReference>
<dbReference type="PANTHER" id="PTHR34614:SF2">
    <property type="entry name" value="TRANSPOSASE IS4-LIKE DOMAIN-CONTAINING PROTEIN"/>
    <property type="match status" value="1"/>
</dbReference>
<evidence type="ECO:0000313" key="4">
    <source>
        <dbReference type="EMBL" id="MFB2835065.1"/>
    </source>
</evidence>
<keyword evidence="1" id="KW-1133">Transmembrane helix</keyword>
<gene>
    <name evidence="4" type="ORF">ACE1CA_11080</name>
</gene>
<protein>
    <submittedName>
        <fullName evidence="4">IS1634 family transposase</fullName>
    </submittedName>
</protein>
<dbReference type="Pfam" id="PF01609">
    <property type="entry name" value="DDE_Tnp_1"/>
    <property type="match status" value="1"/>
</dbReference>
<dbReference type="EMBL" id="JBHFNT010000088">
    <property type="protein sequence ID" value="MFB2835065.1"/>
    <property type="molecule type" value="Genomic_DNA"/>
</dbReference>
<dbReference type="PANTHER" id="PTHR34614">
    <property type="match status" value="1"/>
</dbReference>
<accession>A0ABV4WJ34</accession>
<reference evidence="4 5" key="1">
    <citation type="submission" date="2024-09" db="EMBL/GenBank/DDBJ databases">
        <title>Floridaenema gen nov. (Aerosakkonemataceae, Aerosakkonematales ord. nov., Cyanobacteria) from benthic tropical and subtropical fresh waters, with the description of four new species.</title>
        <authorList>
            <person name="Moretto J.A."/>
            <person name="Berthold D.E."/>
            <person name="Lefler F.W."/>
            <person name="Huang I.-S."/>
            <person name="Laughinghouse H. IV."/>
        </authorList>
    </citation>
    <scope>NUCLEOTIDE SEQUENCE [LARGE SCALE GENOMIC DNA]</scope>
    <source>
        <strain evidence="4 5">BLCC-F167</strain>
    </source>
</reference>
<keyword evidence="5" id="KW-1185">Reference proteome</keyword>
<evidence type="ECO:0000259" key="2">
    <source>
        <dbReference type="Pfam" id="PF01609"/>
    </source>
</evidence>
<evidence type="ECO:0000313" key="5">
    <source>
        <dbReference type="Proteomes" id="UP001576780"/>
    </source>
</evidence>
<feature type="domain" description="DUF4277" evidence="3">
    <location>
        <begin position="10"/>
        <end position="116"/>
    </location>
</feature>
<keyword evidence="1" id="KW-0812">Transmembrane</keyword>
<comment type="caution">
    <text evidence="4">The sequence shown here is derived from an EMBL/GenBank/DDBJ whole genome shotgun (WGS) entry which is preliminary data.</text>
</comment>
<dbReference type="InterPro" id="IPR002559">
    <property type="entry name" value="Transposase_11"/>
</dbReference>
<organism evidence="4 5">
    <name type="scientific">Floridaenema evergladense BLCC-F167</name>
    <dbReference type="NCBI Taxonomy" id="3153639"/>
    <lineage>
        <taxon>Bacteria</taxon>
        <taxon>Bacillati</taxon>
        <taxon>Cyanobacteriota</taxon>
        <taxon>Cyanophyceae</taxon>
        <taxon>Oscillatoriophycideae</taxon>
        <taxon>Aerosakkonematales</taxon>
        <taxon>Aerosakkonemataceae</taxon>
        <taxon>Floridanema</taxon>
        <taxon>Floridanema evergladense</taxon>
    </lineage>
</organism>
<feature type="transmembrane region" description="Helical" evidence="1">
    <location>
        <begin position="103"/>
        <end position="120"/>
    </location>
</feature>
<proteinExistence type="predicted"/>
<dbReference type="NCBIfam" id="NF033559">
    <property type="entry name" value="transpos_IS1634"/>
    <property type="match status" value="1"/>
</dbReference>
<evidence type="ECO:0000256" key="1">
    <source>
        <dbReference type="SAM" id="Phobius"/>
    </source>
</evidence>
<feature type="domain" description="Transposase IS4-like" evidence="2">
    <location>
        <begin position="180"/>
        <end position="480"/>
    </location>
</feature>
<name>A0ABV4WJ34_9CYAN</name>